<reference evidence="2" key="2">
    <citation type="submission" date="2015-01" db="EMBL/GenBank/DDBJ databases">
        <title>Evolutionary Origins and Diversification of the Mycorrhizal Mutualists.</title>
        <authorList>
            <consortium name="DOE Joint Genome Institute"/>
            <consortium name="Mycorrhizal Genomics Consortium"/>
            <person name="Kohler A."/>
            <person name="Kuo A."/>
            <person name="Nagy L.G."/>
            <person name="Floudas D."/>
            <person name="Copeland A."/>
            <person name="Barry K.W."/>
            <person name="Cichocki N."/>
            <person name="Veneault-Fourrey C."/>
            <person name="LaButti K."/>
            <person name="Lindquist E.A."/>
            <person name="Lipzen A."/>
            <person name="Lundell T."/>
            <person name="Morin E."/>
            <person name="Murat C."/>
            <person name="Riley R."/>
            <person name="Ohm R."/>
            <person name="Sun H."/>
            <person name="Tunlid A."/>
            <person name="Henrissat B."/>
            <person name="Grigoriev I.V."/>
            <person name="Hibbett D.S."/>
            <person name="Martin F."/>
        </authorList>
    </citation>
    <scope>NUCLEOTIDE SEQUENCE [LARGE SCALE GENOMIC DNA]</scope>
    <source>
        <strain evidence="2">UH-Slu-Lm8-n1</strain>
    </source>
</reference>
<evidence type="ECO:0000313" key="1">
    <source>
        <dbReference type="EMBL" id="KIK48986.1"/>
    </source>
</evidence>
<gene>
    <name evidence="1" type="ORF">CY34DRAFT_429237</name>
</gene>
<organism evidence="1 2">
    <name type="scientific">Suillus luteus UH-Slu-Lm8-n1</name>
    <dbReference type="NCBI Taxonomy" id="930992"/>
    <lineage>
        <taxon>Eukaryota</taxon>
        <taxon>Fungi</taxon>
        <taxon>Dikarya</taxon>
        <taxon>Basidiomycota</taxon>
        <taxon>Agaricomycotina</taxon>
        <taxon>Agaricomycetes</taxon>
        <taxon>Agaricomycetidae</taxon>
        <taxon>Boletales</taxon>
        <taxon>Suillineae</taxon>
        <taxon>Suillaceae</taxon>
        <taxon>Suillus</taxon>
    </lineage>
</organism>
<dbReference type="OrthoDB" id="5979581at2759"/>
<dbReference type="HOGENOM" id="CLU_2039617_0_0_1"/>
<accession>A0A0D0B4L1</accession>
<evidence type="ECO:0000313" key="2">
    <source>
        <dbReference type="Proteomes" id="UP000054485"/>
    </source>
</evidence>
<dbReference type="AlphaFoldDB" id="A0A0D0B4L1"/>
<sequence length="121" mass="13652">MRGQDTAPSKFSLFMLPNVITTFSSRRPCKLSLNRSRHPSCLRLRDNSRRVATAIILTRHIHVLFTETDLKPDNILFNEANTMQTGLELLVQSHEIIRGELELRGGPTHKGSKLGASKVFI</sequence>
<name>A0A0D0B4L1_9AGAM</name>
<dbReference type="EMBL" id="KN835134">
    <property type="protein sequence ID" value="KIK48986.1"/>
    <property type="molecule type" value="Genomic_DNA"/>
</dbReference>
<dbReference type="Proteomes" id="UP000054485">
    <property type="component" value="Unassembled WGS sequence"/>
</dbReference>
<dbReference type="InParanoid" id="A0A0D0B4L1"/>
<reference evidence="1 2" key="1">
    <citation type="submission" date="2014-04" db="EMBL/GenBank/DDBJ databases">
        <authorList>
            <consortium name="DOE Joint Genome Institute"/>
            <person name="Kuo A."/>
            <person name="Ruytinx J."/>
            <person name="Rineau F."/>
            <person name="Colpaert J."/>
            <person name="Kohler A."/>
            <person name="Nagy L.G."/>
            <person name="Floudas D."/>
            <person name="Copeland A."/>
            <person name="Barry K.W."/>
            <person name="Cichocki N."/>
            <person name="Veneault-Fourrey C."/>
            <person name="LaButti K."/>
            <person name="Lindquist E.A."/>
            <person name="Lipzen A."/>
            <person name="Lundell T."/>
            <person name="Morin E."/>
            <person name="Murat C."/>
            <person name="Sun H."/>
            <person name="Tunlid A."/>
            <person name="Henrissat B."/>
            <person name="Grigoriev I.V."/>
            <person name="Hibbett D.S."/>
            <person name="Martin F."/>
            <person name="Nordberg H.P."/>
            <person name="Cantor M.N."/>
            <person name="Hua S.X."/>
        </authorList>
    </citation>
    <scope>NUCLEOTIDE SEQUENCE [LARGE SCALE GENOMIC DNA]</scope>
    <source>
        <strain evidence="1 2">UH-Slu-Lm8-n1</strain>
    </source>
</reference>
<protein>
    <submittedName>
        <fullName evidence="1">Uncharacterized protein</fullName>
    </submittedName>
</protein>
<keyword evidence="2" id="KW-1185">Reference proteome</keyword>
<proteinExistence type="predicted"/>